<proteinExistence type="inferred from homology"/>
<gene>
    <name evidence="5" type="primary">FSTL_0</name>
    <name evidence="5" type="ORF">CFP56_025446</name>
</gene>
<dbReference type="InterPro" id="IPR027417">
    <property type="entry name" value="P-loop_NTPase"/>
</dbReference>
<dbReference type="Gene3D" id="3.40.50.300">
    <property type="entry name" value="P-loop containing nucleotide triphosphate hydrolases"/>
    <property type="match status" value="1"/>
</dbReference>
<organism evidence="5 6">
    <name type="scientific">Quercus suber</name>
    <name type="common">Cork oak</name>
    <dbReference type="NCBI Taxonomy" id="58331"/>
    <lineage>
        <taxon>Eukaryota</taxon>
        <taxon>Viridiplantae</taxon>
        <taxon>Streptophyta</taxon>
        <taxon>Embryophyta</taxon>
        <taxon>Tracheophyta</taxon>
        <taxon>Spermatophyta</taxon>
        <taxon>Magnoliopsida</taxon>
        <taxon>eudicotyledons</taxon>
        <taxon>Gunneridae</taxon>
        <taxon>Pentapetalae</taxon>
        <taxon>rosids</taxon>
        <taxon>fabids</taxon>
        <taxon>Fagales</taxon>
        <taxon>Fagaceae</taxon>
        <taxon>Quercus</taxon>
    </lineage>
</organism>
<evidence type="ECO:0000256" key="2">
    <source>
        <dbReference type="ARBA" id="ARBA00022679"/>
    </source>
</evidence>
<protein>
    <recommendedName>
        <fullName evidence="3">Sulfotransferase</fullName>
        <ecNumber evidence="3">2.8.2.-</ecNumber>
    </recommendedName>
</protein>
<dbReference type="Gramene" id="rna-CFP56_25362">
    <property type="protein sequence ID" value="cds-POE45231.1"/>
    <property type="gene ID" value="gene-CFP56_25362"/>
</dbReference>
<name>A0AAW0LZQ7_QUESU</name>
<keyword evidence="2 3" id="KW-0808">Transferase</keyword>
<dbReference type="SUPFAM" id="SSF52540">
    <property type="entry name" value="P-loop containing nucleoside triphosphate hydrolases"/>
    <property type="match status" value="1"/>
</dbReference>
<sequence>MESSSSKMNSAPKSIEKEENMFDLEPDNKFKQILPTIPIKKGSWSLDLYQYEGFWYSLSHLPGMLFAQEHFKPQPNQVILSTFPKCGTTWLKALAFAIMTRSYESEPTNPLLSRLSHDCVPFIEFNIRSSQQRLSLDVPLVSTHIPYTSLPKSIIKSSCKIVYLCRDPKDVFVSIWHFYNRNVTRVLESELGSELGITREKAVLEEDVLESFCQGLLSCGPFWDHILGYWRVSLESPEKILFIKYEDLTNETVYWVKKLAQFIGYPFSLEEEDQGIVQKIIDLCSFENMSNLEVNKNGVVTVEIGIKKDEVSTYELKNNMYFRKGKVGDWKNHLTPAMAIQIDQITEKKLSSYGLTWNV</sequence>
<dbReference type="GO" id="GO:0008146">
    <property type="term" value="F:sulfotransferase activity"/>
    <property type="evidence" value="ECO:0007669"/>
    <property type="project" value="InterPro"/>
</dbReference>
<comment type="caution">
    <text evidence="5">The sequence shown here is derived from an EMBL/GenBank/DDBJ whole genome shotgun (WGS) entry which is preliminary data.</text>
</comment>
<dbReference type="PANTHER" id="PTHR11783">
    <property type="entry name" value="SULFOTRANSFERASE SULT"/>
    <property type="match status" value="1"/>
</dbReference>
<keyword evidence="6" id="KW-1185">Reference proteome</keyword>
<dbReference type="AlphaFoldDB" id="A0AAW0LZQ7"/>
<evidence type="ECO:0000313" key="6">
    <source>
        <dbReference type="Proteomes" id="UP000237347"/>
    </source>
</evidence>
<accession>A0AAW0LZQ7</accession>
<evidence type="ECO:0000256" key="1">
    <source>
        <dbReference type="ARBA" id="ARBA00005771"/>
    </source>
</evidence>
<evidence type="ECO:0000259" key="4">
    <source>
        <dbReference type="Pfam" id="PF00685"/>
    </source>
</evidence>
<dbReference type="Proteomes" id="UP000237347">
    <property type="component" value="Unassembled WGS sequence"/>
</dbReference>
<evidence type="ECO:0000313" key="5">
    <source>
        <dbReference type="EMBL" id="KAK7856062.1"/>
    </source>
</evidence>
<dbReference type="EMBL" id="PKMF04000040">
    <property type="protein sequence ID" value="KAK7856062.1"/>
    <property type="molecule type" value="Genomic_DNA"/>
</dbReference>
<dbReference type="EC" id="2.8.2.-" evidence="3"/>
<comment type="similarity">
    <text evidence="1 3">Belongs to the sulfotransferase 1 family.</text>
</comment>
<feature type="domain" description="Sulfotransferase" evidence="4">
    <location>
        <begin position="75"/>
        <end position="353"/>
    </location>
</feature>
<dbReference type="Pfam" id="PF00685">
    <property type="entry name" value="Sulfotransfer_1"/>
    <property type="match status" value="1"/>
</dbReference>
<dbReference type="InterPro" id="IPR000863">
    <property type="entry name" value="Sulfotransferase_dom"/>
</dbReference>
<evidence type="ECO:0000256" key="3">
    <source>
        <dbReference type="RuleBase" id="RU361155"/>
    </source>
</evidence>
<reference evidence="5 6" key="1">
    <citation type="journal article" date="2018" name="Sci. Data">
        <title>The draft genome sequence of cork oak.</title>
        <authorList>
            <person name="Ramos A.M."/>
            <person name="Usie A."/>
            <person name="Barbosa P."/>
            <person name="Barros P.M."/>
            <person name="Capote T."/>
            <person name="Chaves I."/>
            <person name="Simoes F."/>
            <person name="Abreu I."/>
            <person name="Carrasquinho I."/>
            <person name="Faro C."/>
            <person name="Guimaraes J.B."/>
            <person name="Mendonca D."/>
            <person name="Nobrega F."/>
            <person name="Rodrigues L."/>
            <person name="Saibo N.J.M."/>
            <person name="Varela M.C."/>
            <person name="Egas C."/>
            <person name="Matos J."/>
            <person name="Miguel C.M."/>
            <person name="Oliveira M.M."/>
            <person name="Ricardo C.P."/>
            <person name="Goncalves S."/>
        </authorList>
    </citation>
    <scope>NUCLEOTIDE SEQUENCE [LARGE SCALE GENOMIC DNA]</scope>
    <source>
        <strain evidence="6">cv. HL8</strain>
    </source>
</reference>